<comment type="caution">
    <text evidence="1">The sequence shown here is derived from an EMBL/GenBank/DDBJ whole genome shotgun (WGS) entry which is preliminary data.</text>
</comment>
<dbReference type="EMBL" id="JAQQPM010000003">
    <property type="protein sequence ID" value="KAK2069567.1"/>
    <property type="molecule type" value="Genomic_DNA"/>
</dbReference>
<dbReference type="PANTHER" id="PTHR47938">
    <property type="entry name" value="RESPIRATORY COMPLEX I CHAPERONE (CIA84), PUTATIVE (AFU_ORTHOLOGUE AFUA_2G06020)-RELATED"/>
    <property type="match status" value="1"/>
</dbReference>
<dbReference type="Proteomes" id="UP001217918">
    <property type="component" value="Unassembled WGS sequence"/>
</dbReference>
<dbReference type="InterPro" id="IPR011990">
    <property type="entry name" value="TPR-like_helical_dom_sf"/>
</dbReference>
<dbReference type="GO" id="GO:0140053">
    <property type="term" value="P:mitochondrial gene expression"/>
    <property type="evidence" value="ECO:0007669"/>
    <property type="project" value="TreeGrafter"/>
</dbReference>
<evidence type="ECO:0000313" key="2">
    <source>
        <dbReference type="Proteomes" id="UP001217918"/>
    </source>
</evidence>
<sequence length="560" mass="64473">MILAGYAREDDEPRLNEYGNSTKSNVNCEEGYSAERREIMTTFYARHNNLSAVRYWFTYELASPEHSTERVTPSTVREVTKACFRSDKNTDWFREFVKKMMLEEVSKPVWDAILHWSVLYDGHGPDEIKAMIEKKSIEVDVATLNSLIEAAIDKNDPYMAERFFSYGFAMGLKPNAETLILQMNYRLAANDLSGADGIYEHLVHGEIEVPGDEDLPVINKYVRALCDAANPKIDRILQIVGHLENRNSVMFPETLAAFCLVMLKADRQIDVINMLSIHAQYHSLEQRETIHQALVAYCLDVNNSTARAWDSYSLLRQFFPETKRHLRHQIMQSFFQRKRPDMAVHVFGHMRGHTDESMHPDSKLYVACLEGLGQFSDGEGVRLVHNMLKMDTRVPMDTKMYNALMIAYMGCEQYRKTMEFWREITILPEGPSLQSLEIVLTACEYMPFGDKWARVIWRRVERMDIDVPPQVYTAYLGALASGGFLEEVKRAIQGMNAAMSYAPQIATFAVVFNALTPSKQKTFEKWAIKEFPEIWARVASLGRKVTQGRLQIKYNRRLEA</sequence>
<name>A0AAD9I340_9PEZI</name>
<organism evidence="1 2">
    <name type="scientific">Phyllachora maydis</name>
    <dbReference type="NCBI Taxonomy" id="1825666"/>
    <lineage>
        <taxon>Eukaryota</taxon>
        <taxon>Fungi</taxon>
        <taxon>Dikarya</taxon>
        <taxon>Ascomycota</taxon>
        <taxon>Pezizomycotina</taxon>
        <taxon>Sordariomycetes</taxon>
        <taxon>Sordariomycetidae</taxon>
        <taxon>Phyllachorales</taxon>
        <taxon>Phyllachoraceae</taxon>
        <taxon>Phyllachora</taxon>
    </lineage>
</organism>
<proteinExistence type="predicted"/>
<dbReference type="GO" id="GO:0003729">
    <property type="term" value="F:mRNA binding"/>
    <property type="evidence" value="ECO:0007669"/>
    <property type="project" value="TreeGrafter"/>
</dbReference>
<dbReference type="PANTHER" id="PTHR47938:SF35">
    <property type="entry name" value="PENTATRICOPEPTIDE REPEAT-CONTAINING PROTEIN 4, MITOCHONDRIAL-RELATED"/>
    <property type="match status" value="1"/>
</dbReference>
<keyword evidence="2" id="KW-1185">Reference proteome</keyword>
<dbReference type="Gene3D" id="1.25.40.10">
    <property type="entry name" value="Tetratricopeptide repeat domain"/>
    <property type="match status" value="2"/>
</dbReference>
<protein>
    <submittedName>
        <fullName evidence="1">Uncharacterized protein</fullName>
    </submittedName>
</protein>
<dbReference type="GO" id="GO:0005739">
    <property type="term" value="C:mitochondrion"/>
    <property type="evidence" value="ECO:0007669"/>
    <property type="project" value="TreeGrafter"/>
</dbReference>
<dbReference type="AlphaFoldDB" id="A0AAD9I340"/>
<accession>A0AAD9I340</accession>
<reference evidence="1" key="1">
    <citation type="journal article" date="2023" name="Mol. Plant Microbe Interact.">
        <title>Elucidating the Obligate Nature and Biological Capacity of an Invasive Fungal Corn Pathogen.</title>
        <authorList>
            <person name="MacCready J.S."/>
            <person name="Roggenkamp E.M."/>
            <person name="Gdanetz K."/>
            <person name="Chilvers M.I."/>
        </authorList>
    </citation>
    <scope>NUCLEOTIDE SEQUENCE</scope>
    <source>
        <strain evidence="1">PM02</strain>
    </source>
</reference>
<evidence type="ECO:0000313" key="1">
    <source>
        <dbReference type="EMBL" id="KAK2069567.1"/>
    </source>
</evidence>
<gene>
    <name evidence="1" type="ORF">P8C59_004131</name>
</gene>